<comment type="caution">
    <text evidence="2">The sequence shown here is derived from an EMBL/GenBank/DDBJ whole genome shotgun (WGS) entry which is preliminary data.</text>
</comment>
<dbReference type="CDD" id="cd06223">
    <property type="entry name" value="PRTases_typeI"/>
    <property type="match status" value="1"/>
</dbReference>
<dbReference type="EMBL" id="ACUX02000004">
    <property type="protein sequence ID" value="EEZ62251.1"/>
    <property type="molecule type" value="Genomic_DNA"/>
</dbReference>
<reference evidence="2" key="1">
    <citation type="submission" date="2009-10" db="EMBL/GenBank/DDBJ databases">
        <authorList>
            <person name="Weinstock G."/>
            <person name="Sodergren E."/>
            <person name="Clifton S."/>
            <person name="Fulton L."/>
            <person name="Fulton B."/>
            <person name="Courtney L."/>
            <person name="Fronick C."/>
            <person name="Harrison M."/>
            <person name="Strong C."/>
            <person name="Farmer C."/>
            <person name="Delahaunty K."/>
            <person name="Markovic C."/>
            <person name="Hall O."/>
            <person name="Minx P."/>
            <person name="Tomlinson C."/>
            <person name="Mitreva M."/>
            <person name="Nelson J."/>
            <person name="Hou S."/>
            <person name="Wollam A."/>
            <person name="Pepin K.H."/>
            <person name="Johnson M."/>
            <person name="Bhonagiri V."/>
            <person name="Nash W.E."/>
            <person name="Warren W."/>
            <person name="Chinwalla A."/>
            <person name="Mardis E.R."/>
            <person name="Wilson R.K."/>
        </authorList>
    </citation>
    <scope>NUCLEOTIDE SEQUENCE [LARGE SCALE GENOMIC DNA]</scope>
    <source>
        <strain evidence="2">ATCC 700122</strain>
    </source>
</reference>
<organism evidence="2 3">
    <name type="scientific">Slackia exigua (strain ATCC 700122 / DSM 15923 / CIP 105133 / JCM 11022 / KCTC 5966 / S-7)</name>
    <dbReference type="NCBI Taxonomy" id="649764"/>
    <lineage>
        <taxon>Bacteria</taxon>
        <taxon>Bacillati</taxon>
        <taxon>Actinomycetota</taxon>
        <taxon>Coriobacteriia</taxon>
        <taxon>Eggerthellales</taxon>
        <taxon>Eggerthellaceae</taxon>
        <taxon>Slackia</taxon>
    </lineage>
</organism>
<dbReference type="AlphaFoldDB" id="D0WEW3"/>
<name>D0WEW3_SLAES</name>
<dbReference type="STRING" id="649764.HMPREF0762_00348"/>
<comment type="similarity">
    <text evidence="1">Belongs to the ComF/GntX family.</text>
</comment>
<dbReference type="Proteomes" id="UP000006001">
    <property type="component" value="Unassembled WGS sequence"/>
</dbReference>
<accession>D0WEW3</accession>
<evidence type="ECO:0000313" key="3">
    <source>
        <dbReference type="Proteomes" id="UP000006001"/>
    </source>
</evidence>
<dbReference type="Gene3D" id="3.40.50.2020">
    <property type="match status" value="1"/>
</dbReference>
<dbReference type="HOGENOM" id="CLU_054549_0_0_11"/>
<evidence type="ECO:0000313" key="2">
    <source>
        <dbReference type="EMBL" id="EEZ62251.1"/>
    </source>
</evidence>
<evidence type="ECO:0000256" key="1">
    <source>
        <dbReference type="ARBA" id="ARBA00008007"/>
    </source>
</evidence>
<dbReference type="SUPFAM" id="SSF53271">
    <property type="entry name" value="PRTase-like"/>
    <property type="match status" value="1"/>
</dbReference>
<keyword evidence="3" id="KW-1185">Reference proteome</keyword>
<gene>
    <name evidence="2" type="ORF">HMPREF0762_00348</name>
</gene>
<dbReference type="eggNOG" id="COG1040">
    <property type="taxonomic scope" value="Bacteria"/>
</dbReference>
<sequence length="264" mass="28802">MDVTYAHEADRVRTLASSERRMDGTKRKERRRMLASVAQAAIEMLWPTRCAACDAPGCVLCPACRSSLPCIDALNACPTCGDPHGRIQCARCAMRSMAGSDAPVDECRSAARFEGGMARAMRAYKDQGEQRLAIPFALLIADATPESWTRGETAVVPVPPTKDALRRRGFDHIMPIAREYAGMLGLEVAPVVSAGRRADQRKLGRADRIRNMSEAFAPREGMPFPRSAIIVDDVFTTGATTDEVARVLRRGGTRLVRAITIARA</sequence>
<protein>
    <submittedName>
        <fullName evidence="2">ComF/gntX family protein</fullName>
    </submittedName>
</protein>
<dbReference type="InterPro" id="IPR029057">
    <property type="entry name" value="PRTase-like"/>
</dbReference>
<dbReference type="PANTHER" id="PTHR47505">
    <property type="entry name" value="DNA UTILIZATION PROTEIN YHGH"/>
    <property type="match status" value="1"/>
</dbReference>
<proteinExistence type="inferred from homology"/>
<dbReference type="InterPro" id="IPR051910">
    <property type="entry name" value="ComF/GntX_DNA_util-trans"/>
</dbReference>
<dbReference type="PANTHER" id="PTHR47505:SF1">
    <property type="entry name" value="DNA UTILIZATION PROTEIN YHGH"/>
    <property type="match status" value="1"/>
</dbReference>
<dbReference type="InterPro" id="IPR000836">
    <property type="entry name" value="PRTase_dom"/>
</dbReference>
<dbReference type="OrthoDB" id="5242900at2"/>